<feature type="region of interest" description="Disordered" evidence="1">
    <location>
        <begin position="1"/>
        <end position="45"/>
    </location>
</feature>
<name>A0A927MVV4_9ACTN</name>
<feature type="region of interest" description="Disordered" evidence="1">
    <location>
        <begin position="69"/>
        <end position="88"/>
    </location>
</feature>
<protein>
    <recommendedName>
        <fullName evidence="4">3-hydroxyacyl-CoA dehydrogenase</fullName>
    </recommendedName>
</protein>
<evidence type="ECO:0000313" key="3">
    <source>
        <dbReference type="Proteomes" id="UP000638648"/>
    </source>
</evidence>
<feature type="compositionally biased region" description="Basic and acidic residues" evidence="1">
    <location>
        <begin position="34"/>
        <end position="44"/>
    </location>
</feature>
<dbReference type="Pfam" id="PF20060">
    <property type="entry name" value="DUF6459"/>
    <property type="match status" value="1"/>
</dbReference>
<keyword evidence="3" id="KW-1185">Reference proteome</keyword>
<dbReference type="Proteomes" id="UP000638648">
    <property type="component" value="Unassembled WGS sequence"/>
</dbReference>
<dbReference type="EMBL" id="JADBEM010000001">
    <property type="protein sequence ID" value="MBE1607851.1"/>
    <property type="molecule type" value="Genomic_DNA"/>
</dbReference>
<comment type="caution">
    <text evidence="2">The sequence shown here is derived from an EMBL/GenBank/DDBJ whole genome shotgun (WGS) entry which is preliminary data.</text>
</comment>
<accession>A0A927MVV4</accession>
<sequence length="203" mass="22328">MTVTQSPARPRQRGTVRQLPHRLPTPATEPAYDDETRVGRRSEPLTHGSLALDLSVAERAPAARHLSVVGGRETDRESEDPFFAPQQTPRVALPDPRSWSGRFVQALVEVLAGDRPVAQLLRWTNDRVYNDVLARVHTLAPAAGASQRPGRDRAMVRSVHVCEPRDGVAEAAIHVRHGGRSRAVAVRLEGLDGRWRCTALQLG</sequence>
<gene>
    <name evidence="2" type="ORF">HEB94_004699</name>
</gene>
<dbReference type="InterPro" id="IPR045596">
    <property type="entry name" value="DUF6459"/>
</dbReference>
<reference evidence="2" key="1">
    <citation type="submission" date="2020-10" db="EMBL/GenBank/DDBJ databases">
        <title>Sequencing the genomes of 1000 actinobacteria strains.</title>
        <authorList>
            <person name="Klenk H.-P."/>
        </authorList>
    </citation>
    <scope>NUCLEOTIDE SEQUENCE</scope>
    <source>
        <strain evidence="2">DSM 45354</strain>
    </source>
</reference>
<dbReference type="RefSeq" id="WP_192751730.1">
    <property type="nucleotide sequence ID" value="NZ_BAABJL010000040.1"/>
</dbReference>
<evidence type="ECO:0000256" key="1">
    <source>
        <dbReference type="SAM" id="MobiDB-lite"/>
    </source>
</evidence>
<organism evidence="2 3">
    <name type="scientific">Actinopolymorpha pittospori</name>
    <dbReference type="NCBI Taxonomy" id="648752"/>
    <lineage>
        <taxon>Bacteria</taxon>
        <taxon>Bacillati</taxon>
        <taxon>Actinomycetota</taxon>
        <taxon>Actinomycetes</taxon>
        <taxon>Propionibacteriales</taxon>
        <taxon>Actinopolymorphaceae</taxon>
        <taxon>Actinopolymorpha</taxon>
    </lineage>
</organism>
<evidence type="ECO:0008006" key="4">
    <source>
        <dbReference type="Google" id="ProtNLM"/>
    </source>
</evidence>
<dbReference type="AlphaFoldDB" id="A0A927MVV4"/>
<evidence type="ECO:0000313" key="2">
    <source>
        <dbReference type="EMBL" id="MBE1607851.1"/>
    </source>
</evidence>
<proteinExistence type="predicted"/>